<comment type="catalytic activity">
    <reaction evidence="1">
        <text>Thiol-dependent hydrolysis of ester, thioester, amide, peptide and isopeptide bonds formed by the C-terminal Gly of ubiquitin (a 76-residue protein attached to proteins as an intracellular targeting signal).</text>
        <dbReference type="EC" id="3.4.19.12"/>
    </reaction>
</comment>
<proteinExistence type="inferred from homology"/>
<dbReference type="GO" id="GO:0004843">
    <property type="term" value="F:cysteine-type deubiquitinase activity"/>
    <property type="evidence" value="ECO:0007669"/>
    <property type="project" value="UniProtKB-EC"/>
</dbReference>
<feature type="compositionally biased region" description="Acidic residues" evidence="8">
    <location>
        <begin position="390"/>
        <end position="399"/>
    </location>
</feature>
<evidence type="ECO:0000313" key="11">
    <source>
        <dbReference type="Proteomes" id="UP000194236"/>
    </source>
</evidence>
<dbReference type="EC" id="3.4.19.12" evidence="3"/>
<dbReference type="PANTHER" id="PTHR21646:SF24">
    <property type="entry name" value="UBIQUITIN CARBOXYL-TERMINAL HYDROLASE"/>
    <property type="match status" value="1"/>
</dbReference>
<feature type="non-terminal residue" evidence="10">
    <location>
        <position position="441"/>
    </location>
</feature>
<dbReference type="InterPro" id="IPR050185">
    <property type="entry name" value="Ub_carboxyl-term_hydrolase"/>
</dbReference>
<gene>
    <name evidence="10" type="ORF">BLA29_005490</name>
</gene>
<dbReference type="Pfam" id="PF00443">
    <property type="entry name" value="UCH"/>
    <property type="match status" value="1"/>
</dbReference>
<sequence>MSFLLDAIHEDLNRNETKIDGDLQNDNDDNENDSLLDYDLKDCPSKEIREEIFTRITEIAERAWKQYRLRNNSIIIDLFCGQFKSILTCPDCLKKSIIFDPFLFVPLPIPPPKLIYNVIYFDRDHQTDMCKSVSKFSIRIAQNSTVNDLLDKLYREKQVIPTKNVRLMQPQFRNHTRDLIPVKFFNVNWLLTDCQQPQQLNNSIFTNNNDNHSSFNLSNQQPLLLFELPPTTLSPENENSMNNNEHVELCIIQRELRENPDFRSPPVGFPFVCSIKKSRLTYSHLCEVLCSYARFSVIAYRQAMPMENEFSNLNRFNVHSFTPKNVTKSSNNNNNNNNNMETIDPLPHLIYHKCKTQQPYDTIAPFLLMSLSFDKETEITPTIPYKNVDMEQDDDDDYGDVNSSTSTNGEDSSMHEQSVQLRSEEELLEENEQQQQQPQQQ</sequence>
<comment type="similarity">
    <text evidence="2">Belongs to the peptidase C19 family.</text>
</comment>
<evidence type="ECO:0000256" key="8">
    <source>
        <dbReference type="SAM" id="MobiDB-lite"/>
    </source>
</evidence>
<evidence type="ECO:0000259" key="9">
    <source>
        <dbReference type="Pfam" id="PF00443"/>
    </source>
</evidence>
<evidence type="ECO:0000256" key="7">
    <source>
        <dbReference type="ARBA" id="ARBA00022807"/>
    </source>
</evidence>
<evidence type="ECO:0000256" key="2">
    <source>
        <dbReference type="ARBA" id="ARBA00009085"/>
    </source>
</evidence>
<keyword evidence="7" id="KW-0788">Thiol protease</keyword>
<dbReference type="EMBL" id="MUJZ01031965">
    <property type="protein sequence ID" value="OTF77570.1"/>
    <property type="molecule type" value="Genomic_DNA"/>
</dbReference>
<comment type="caution">
    <text evidence="10">The sequence shown here is derived from an EMBL/GenBank/DDBJ whole genome shotgun (WGS) entry which is preliminary data.</text>
</comment>
<evidence type="ECO:0000256" key="5">
    <source>
        <dbReference type="ARBA" id="ARBA00022786"/>
    </source>
</evidence>
<reference evidence="10 11" key="1">
    <citation type="submission" date="2017-03" db="EMBL/GenBank/DDBJ databases">
        <title>Genome Survey of Euroglyphus maynei.</title>
        <authorList>
            <person name="Arlian L.G."/>
            <person name="Morgan M.S."/>
            <person name="Rider S.D."/>
        </authorList>
    </citation>
    <scope>NUCLEOTIDE SEQUENCE [LARGE SCALE GENOMIC DNA]</scope>
    <source>
        <strain evidence="10">Arlian Lab</strain>
        <tissue evidence="10">Whole body</tissue>
    </source>
</reference>
<dbReference type="Gene3D" id="3.90.70.10">
    <property type="entry name" value="Cysteine proteinases"/>
    <property type="match status" value="1"/>
</dbReference>
<dbReference type="SUPFAM" id="SSF54001">
    <property type="entry name" value="Cysteine proteinases"/>
    <property type="match status" value="1"/>
</dbReference>
<dbReference type="OrthoDB" id="265776at2759"/>
<keyword evidence="11" id="KW-1185">Reference proteome</keyword>
<evidence type="ECO:0000256" key="4">
    <source>
        <dbReference type="ARBA" id="ARBA00022670"/>
    </source>
</evidence>
<dbReference type="InterPro" id="IPR038765">
    <property type="entry name" value="Papain-like_cys_pep_sf"/>
</dbReference>
<keyword evidence="6 10" id="KW-0378">Hydrolase</keyword>
<accession>A0A1Y3B9K2</accession>
<evidence type="ECO:0000256" key="3">
    <source>
        <dbReference type="ARBA" id="ARBA00012759"/>
    </source>
</evidence>
<evidence type="ECO:0000256" key="6">
    <source>
        <dbReference type="ARBA" id="ARBA00022801"/>
    </source>
</evidence>
<keyword evidence="4" id="KW-0645">Protease</keyword>
<evidence type="ECO:0000256" key="1">
    <source>
        <dbReference type="ARBA" id="ARBA00000707"/>
    </source>
</evidence>
<dbReference type="GO" id="GO:0016579">
    <property type="term" value="P:protein deubiquitination"/>
    <property type="evidence" value="ECO:0007669"/>
    <property type="project" value="InterPro"/>
</dbReference>
<feature type="region of interest" description="Disordered" evidence="8">
    <location>
        <begin position="383"/>
        <end position="441"/>
    </location>
</feature>
<organism evidence="10 11">
    <name type="scientific">Euroglyphus maynei</name>
    <name type="common">Mayne's house dust mite</name>
    <dbReference type="NCBI Taxonomy" id="6958"/>
    <lineage>
        <taxon>Eukaryota</taxon>
        <taxon>Metazoa</taxon>
        <taxon>Ecdysozoa</taxon>
        <taxon>Arthropoda</taxon>
        <taxon>Chelicerata</taxon>
        <taxon>Arachnida</taxon>
        <taxon>Acari</taxon>
        <taxon>Acariformes</taxon>
        <taxon>Sarcoptiformes</taxon>
        <taxon>Astigmata</taxon>
        <taxon>Psoroptidia</taxon>
        <taxon>Analgoidea</taxon>
        <taxon>Pyroglyphidae</taxon>
        <taxon>Pyroglyphinae</taxon>
        <taxon>Euroglyphus</taxon>
    </lineage>
</organism>
<feature type="compositionally biased region" description="Polar residues" evidence="8">
    <location>
        <begin position="401"/>
        <end position="411"/>
    </location>
</feature>
<protein>
    <recommendedName>
        <fullName evidence="3">ubiquitinyl hydrolase 1</fullName>
        <ecNumber evidence="3">3.4.19.12</ecNumber>
    </recommendedName>
</protein>
<feature type="domain" description="Peptidase C19 ubiquitin carboxyl-terminal hydrolase" evidence="9">
    <location>
        <begin position="2"/>
        <end position="289"/>
    </location>
</feature>
<evidence type="ECO:0000313" key="10">
    <source>
        <dbReference type="EMBL" id="OTF77570.1"/>
    </source>
</evidence>
<name>A0A1Y3B9K2_EURMA</name>
<dbReference type="PANTHER" id="PTHR21646">
    <property type="entry name" value="UBIQUITIN CARBOXYL-TERMINAL HYDROLASE"/>
    <property type="match status" value="1"/>
</dbReference>
<keyword evidence="5" id="KW-0833">Ubl conjugation pathway</keyword>
<dbReference type="AlphaFoldDB" id="A0A1Y3B9K2"/>
<dbReference type="Proteomes" id="UP000194236">
    <property type="component" value="Unassembled WGS sequence"/>
</dbReference>
<dbReference type="InterPro" id="IPR001394">
    <property type="entry name" value="Peptidase_C19_UCH"/>
</dbReference>
<dbReference type="GO" id="GO:0006508">
    <property type="term" value="P:proteolysis"/>
    <property type="evidence" value="ECO:0007669"/>
    <property type="project" value="UniProtKB-KW"/>
</dbReference>